<dbReference type="InterPro" id="IPR005467">
    <property type="entry name" value="His_kinase_dom"/>
</dbReference>
<comment type="caution">
    <text evidence="9">The sequence shown here is derived from an EMBL/GenBank/DDBJ whole genome shotgun (WGS) entry which is preliminary data.</text>
</comment>
<evidence type="ECO:0000256" key="5">
    <source>
        <dbReference type="ARBA" id="ARBA00022777"/>
    </source>
</evidence>
<keyword evidence="3" id="KW-0597">Phosphoprotein</keyword>
<dbReference type="SMART" id="SM00387">
    <property type="entry name" value="HATPase_c"/>
    <property type="match status" value="1"/>
</dbReference>
<dbReference type="InterPro" id="IPR036890">
    <property type="entry name" value="HATPase_C_sf"/>
</dbReference>
<keyword evidence="6" id="KW-0175">Coiled coil</keyword>
<dbReference type="InterPro" id="IPR050351">
    <property type="entry name" value="BphY/WalK/GraS-like"/>
</dbReference>
<dbReference type="AlphaFoldDB" id="B4D1X0"/>
<dbReference type="InterPro" id="IPR007891">
    <property type="entry name" value="CHASE3"/>
</dbReference>
<dbReference type="eggNOG" id="COG4251">
    <property type="taxonomic scope" value="Bacteria"/>
</dbReference>
<dbReference type="InterPro" id="IPR003661">
    <property type="entry name" value="HisK_dim/P_dom"/>
</dbReference>
<keyword evidence="7" id="KW-1133">Transmembrane helix</keyword>
<dbReference type="Pfam" id="PF02518">
    <property type="entry name" value="HATPase_c"/>
    <property type="match status" value="1"/>
</dbReference>
<dbReference type="Gene3D" id="1.10.287.130">
    <property type="match status" value="1"/>
</dbReference>
<dbReference type="InterPro" id="IPR004358">
    <property type="entry name" value="Sig_transdc_His_kin-like_C"/>
</dbReference>
<dbReference type="SUPFAM" id="SSF55874">
    <property type="entry name" value="ATPase domain of HSP90 chaperone/DNA topoisomerase II/histidine kinase"/>
    <property type="match status" value="1"/>
</dbReference>
<keyword evidence="4" id="KW-0808">Transferase</keyword>
<proteinExistence type="predicted"/>
<dbReference type="GO" id="GO:0000156">
    <property type="term" value="F:phosphorelay response regulator activity"/>
    <property type="evidence" value="ECO:0007669"/>
    <property type="project" value="TreeGrafter"/>
</dbReference>
<dbReference type="InParanoid" id="B4D1X0"/>
<feature type="coiled-coil region" evidence="6">
    <location>
        <begin position="266"/>
        <end position="328"/>
    </location>
</feature>
<dbReference type="Pfam" id="PF05227">
    <property type="entry name" value="CHASE3"/>
    <property type="match status" value="1"/>
</dbReference>
<dbReference type="Gene3D" id="3.30.565.10">
    <property type="entry name" value="Histidine kinase-like ATPase, C-terminal domain"/>
    <property type="match status" value="1"/>
</dbReference>
<dbReference type="CDD" id="cd19410">
    <property type="entry name" value="HK9-like_sensor"/>
    <property type="match status" value="1"/>
</dbReference>
<dbReference type="FunFam" id="3.30.565.10:FF:000006">
    <property type="entry name" value="Sensor histidine kinase WalK"/>
    <property type="match status" value="1"/>
</dbReference>
<dbReference type="PANTHER" id="PTHR42878">
    <property type="entry name" value="TWO-COMPONENT HISTIDINE KINASE"/>
    <property type="match status" value="1"/>
</dbReference>
<dbReference type="GO" id="GO:0007234">
    <property type="term" value="P:osmosensory signaling via phosphorelay pathway"/>
    <property type="evidence" value="ECO:0007669"/>
    <property type="project" value="TreeGrafter"/>
</dbReference>
<evidence type="ECO:0000256" key="2">
    <source>
        <dbReference type="ARBA" id="ARBA00012438"/>
    </source>
</evidence>
<dbReference type="PANTHER" id="PTHR42878:SF15">
    <property type="entry name" value="BACTERIOPHYTOCHROME"/>
    <property type="match status" value="1"/>
</dbReference>
<feature type="domain" description="Histidine kinase" evidence="8">
    <location>
        <begin position="296"/>
        <end position="533"/>
    </location>
</feature>
<dbReference type="EC" id="2.7.13.3" evidence="2"/>
<evidence type="ECO:0000313" key="10">
    <source>
        <dbReference type="Proteomes" id="UP000005824"/>
    </source>
</evidence>
<evidence type="ECO:0000256" key="4">
    <source>
        <dbReference type="ARBA" id="ARBA00022679"/>
    </source>
</evidence>
<evidence type="ECO:0000256" key="3">
    <source>
        <dbReference type="ARBA" id="ARBA00022553"/>
    </source>
</evidence>
<evidence type="ECO:0000313" key="9">
    <source>
        <dbReference type="EMBL" id="EDY19732.1"/>
    </source>
</evidence>
<dbReference type="PROSITE" id="PS50109">
    <property type="entry name" value="HIS_KIN"/>
    <property type="match status" value="1"/>
</dbReference>
<dbReference type="GO" id="GO:0030295">
    <property type="term" value="F:protein kinase activator activity"/>
    <property type="evidence" value="ECO:0007669"/>
    <property type="project" value="TreeGrafter"/>
</dbReference>
<dbReference type="Proteomes" id="UP000005824">
    <property type="component" value="Unassembled WGS sequence"/>
</dbReference>
<evidence type="ECO:0000259" key="8">
    <source>
        <dbReference type="PROSITE" id="PS50109"/>
    </source>
</evidence>
<name>B4D1X0_9BACT</name>
<accession>B4D1X0</accession>
<keyword evidence="5 9" id="KW-0418">Kinase</keyword>
<dbReference type="SUPFAM" id="SSF47384">
    <property type="entry name" value="Homodimeric domain of signal transducing histidine kinase"/>
    <property type="match status" value="1"/>
</dbReference>
<feature type="transmembrane region" description="Helical" evidence="7">
    <location>
        <begin position="12"/>
        <end position="31"/>
    </location>
</feature>
<evidence type="ECO:0000256" key="6">
    <source>
        <dbReference type="SAM" id="Coils"/>
    </source>
</evidence>
<dbReference type="InterPro" id="IPR036097">
    <property type="entry name" value="HisK_dim/P_sf"/>
</dbReference>
<evidence type="ECO:0000256" key="7">
    <source>
        <dbReference type="SAM" id="Phobius"/>
    </source>
</evidence>
<dbReference type="CDD" id="cd00082">
    <property type="entry name" value="HisKA"/>
    <property type="match status" value="1"/>
</dbReference>
<dbReference type="PRINTS" id="PR00344">
    <property type="entry name" value="BCTRLSENSOR"/>
</dbReference>
<comment type="catalytic activity">
    <reaction evidence="1">
        <text>ATP + protein L-histidine = ADP + protein N-phospho-L-histidine.</text>
        <dbReference type="EC" id="2.7.13.3"/>
    </reaction>
</comment>
<dbReference type="InterPro" id="IPR003594">
    <property type="entry name" value="HATPase_dom"/>
</dbReference>
<dbReference type="Gene3D" id="6.10.340.10">
    <property type="match status" value="1"/>
</dbReference>
<keyword evidence="7" id="KW-0812">Transmembrane</keyword>
<dbReference type="RefSeq" id="WP_006980233.1">
    <property type="nucleotide sequence ID" value="NZ_ABVL01000007.1"/>
</dbReference>
<protein>
    <recommendedName>
        <fullName evidence="2">histidine kinase</fullName>
        <ecNumber evidence="2">2.7.13.3</ecNumber>
    </recommendedName>
</protein>
<reference evidence="9 10" key="1">
    <citation type="journal article" date="2011" name="J. Bacteriol.">
        <title>Genome sequence of Chthoniobacter flavus Ellin428, an aerobic heterotrophic soil bacterium.</title>
        <authorList>
            <person name="Kant R."/>
            <person name="van Passel M.W."/>
            <person name="Palva A."/>
            <person name="Lucas S."/>
            <person name="Lapidus A."/>
            <person name="Glavina Del Rio T."/>
            <person name="Dalin E."/>
            <person name="Tice H."/>
            <person name="Bruce D."/>
            <person name="Goodwin L."/>
            <person name="Pitluck S."/>
            <person name="Larimer F.W."/>
            <person name="Land M.L."/>
            <person name="Hauser L."/>
            <person name="Sangwan P."/>
            <person name="de Vos W.M."/>
            <person name="Janssen P.H."/>
            <person name="Smidt H."/>
        </authorList>
    </citation>
    <scope>NUCLEOTIDE SEQUENCE [LARGE SCALE GENOMIC DNA]</scope>
    <source>
        <strain evidence="9 10">Ellin428</strain>
    </source>
</reference>
<dbReference type="GO" id="GO:0000155">
    <property type="term" value="F:phosphorelay sensor kinase activity"/>
    <property type="evidence" value="ECO:0007669"/>
    <property type="project" value="InterPro"/>
</dbReference>
<sequence>MKARRVTILRKGLLVLALPLVYQALFIGLLLKRQNDLSHAQHWAMHTKDVIEETEYIFRMLVATQSNLRGYLLTGKDTFPAEIARDDGVLDAAFTELKVMIQDNPEQQVRFQQILESAQARRDYQHKVLQMIRKDGMAGALDEIKGLKGKQLMDDLRTSIENFRAAEEKLDTARLDALNQSTTTQNWLLIGGLALNVGIGAVAAMMFSREIASRIEVVTQNTRRITNGETLPSLVPGSDEIRELDEQFHLLADHLRSAKQRERVYQEALERRAADLTRANRDLEQKNQEIEMFVYSVSHDLRSPLVNLQGFSNELALAREELQTLLKDDLSAEDRRRATLLAERDMTESVHYIQTAVTRLSSIIDALLRLSRAGRVEYHPKMVELKPVIQRIVEAMRGTIDQHEAEVAVLDLPAVWGDPTALEQIFANLIGNAINYLSPERPGRIEIGSVTREAEGVDKPLTYYVKDNGLGIAEKYLGKVFAIFQRLHGDVAKGEGVGLALVRRVVERHGGKVWVESTEGVGSTFFVAFPSDPRHSPLPGVAPRKERINVSIPQHDHTTSHYFAR</sequence>
<dbReference type="Pfam" id="PF00512">
    <property type="entry name" value="HisKA"/>
    <property type="match status" value="1"/>
</dbReference>
<evidence type="ECO:0000256" key="1">
    <source>
        <dbReference type="ARBA" id="ARBA00000085"/>
    </source>
</evidence>
<organism evidence="9 10">
    <name type="scientific">Chthoniobacter flavus Ellin428</name>
    <dbReference type="NCBI Taxonomy" id="497964"/>
    <lineage>
        <taxon>Bacteria</taxon>
        <taxon>Pseudomonadati</taxon>
        <taxon>Verrucomicrobiota</taxon>
        <taxon>Spartobacteria</taxon>
        <taxon>Chthoniobacterales</taxon>
        <taxon>Chthoniobacteraceae</taxon>
        <taxon>Chthoniobacter</taxon>
    </lineage>
</organism>
<dbReference type="SMART" id="SM00388">
    <property type="entry name" value="HisKA"/>
    <property type="match status" value="1"/>
</dbReference>
<keyword evidence="7" id="KW-0472">Membrane</keyword>
<dbReference type="EMBL" id="ABVL01000007">
    <property type="protein sequence ID" value="EDY19732.1"/>
    <property type="molecule type" value="Genomic_DNA"/>
</dbReference>
<dbReference type="STRING" id="497964.CfE428DRAFT_2908"/>
<gene>
    <name evidence="9" type="ORF">CfE428DRAFT_2908</name>
</gene>
<keyword evidence="10" id="KW-1185">Reference proteome</keyword>